<accession>W2LS87</accession>
<reference evidence="2" key="1">
    <citation type="submission" date="2013-11" db="EMBL/GenBank/DDBJ databases">
        <title>The Genome Sequence of Phytophthora parasitica CHvinca01.</title>
        <authorList>
            <consortium name="The Broad Institute Genomics Platform"/>
            <person name="Russ C."/>
            <person name="Tyler B."/>
            <person name="Panabieres F."/>
            <person name="Shan W."/>
            <person name="Tripathy S."/>
            <person name="Grunwald N."/>
            <person name="Machado M."/>
            <person name="Johnson C.S."/>
            <person name="Arredondo F."/>
            <person name="Hong C."/>
            <person name="Coffey M."/>
            <person name="Young S.K."/>
            <person name="Zeng Q."/>
            <person name="Gargeya S."/>
            <person name="Fitzgerald M."/>
            <person name="Abouelleil A."/>
            <person name="Alvarado L."/>
            <person name="Chapman S.B."/>
            <person name="Gainer-Dewar J."/>
            <person name="Goldberg J."/>
            <person name="Griggs A."/>
            <person name="Gujja S."/>
            <person name="Hansen M."/>
            <person name="Howarth C."/>
            <person name="Imamovic A."/>
            <person name="Ireland A."/>
            <person name="Larimer J."/>
            <person name="McCowan C."/>
            <person name="Murphy C."/>
            <person name="Pearson M."/>
            <person name="Poon T.W."/>
            <person name="Priest M."/>
            <person name="Roberts A."/>
            <person name="Saif S."/>
            <person name="Shea T."/>
            <person name="Sykes S."/>
            <person name="Wortman J."/>
            <person name="Nusbaum C."/>
            <person name="Birren B."/>
        </authorList>
    </citation>
    <scope>NUCLEOTIDE SEQUENCE [LARGE SCALE GENOMIC DNA]</scope>
    <source>
        <strain evidence="2">CHvinca01</strain>
    </source>
</reference>
<feature type="region of interest" description="Disordered" evidence="1">
    <location>
        <begin position="568"/>
        <end position="609"/>
    </location>
</feature>
<dbReference type="EMBL" id="KI678106">
    <property type="protein sequence ID" value="ETM00252.1"/>
    <property type="molecule type" value="Genomic_DNA"/>
</dbReference>
<feature type="non-terminal residue" evidence="2">
    <location>
        <position position="1"/>
    </location>
</feature>
<proteinExistence type="predicted"/>
<organism evidence="2">
    <name type="scientific">Phytophthora nicotianae</name>
    <name type="common">Potato buckeye rot agent</name>
    <name type="synonym">Phytophthora parasitica</name>
    <dbReference type="NCBI Taxonomy" id="4792"/>
    <lineage>
        <taxon>Eukaryota</taxon>
        <taxon>Sar</taxon>
        <taxon>Stramenopiles</taxon>
        <taxon>Oomycota</taxon>
        <taxon>Peronosporomycetes</taxon>
        <taxon>Peronosporales</taxon>
        <taxon>Peronosporaceae</taxon>
        <taxon>Phytophthora</taxon>
    </lineage>
</organism>
<name>W2LS87_PHYNI</name>
<dbReference type="Proteomes" id="UP000054423">
    <property type="component" value="Unassembled WGS sequence"/>
</dbReference>
<sequence>HQSTLPPTAMDSKATWFLTQFSRAVFQQWTQTPDREQFWEDGAFLHGILEEAVAKLPRGKLKAQLARDLTPLETQLASLLRELHIEYVKSQQKETTQTHGAPLNEVVTQLELTQAVADEQRRLAGVLALDAGIDGVQQADDTQAEDAESLVQLFSLVAARNYETPQEQQHKRGLVLRRLAACVKQQVEKLPRNWSCNEDDDVPKQVQQLRTLLERVVVQDAVALSQVAGGGLTAPWTSFYRPEESKELKQVVYDEEMANIYGALLALAVYFPIDSDNEVETSDEFSGSEDEEEEQTPKQNSQKRKKLSAVAQAQLTTRQVLLAAQMRQRKLHQNGQWLVSVLTFVHNLPKPTTYLDEDEDEALDEQDRRALLDCLGQVYSCSFTNVALFDRAKESVTEEKVAEQDRALFEAVVCLRHAAHFMRVELKSSLPAITTAMAHLAGVPLPASFVSWLDHEQTASPKSVFEKAAQRLWKKCFDQNKMVNILLSSTDLTAEELPLIQKVSRVPLYCVVSSRESNCIAVFIVQSYMEHLQRMTEGNLDKPKTQVDAVEAAEEAISDAASLFYVDNAGGEDGEKQSKSKKKRANRKKKRANQGDAVASSKRSRASSN</sequence>
<gene>
    <name evidence="2" type="ORF">L917_03005</name>
</gene>
<protein>
    <submittedName>
        <fullName evidence="2">Uncharacterized protein</fullName>
    </submittedName>
</protein>
<evidence type="ECO:0000256" key="1">
    <source>
        <dbReference type="SAM" id="MobiDB-lite"/>
    </source>
</evidence>
<feature type="region of interest" description="Disordered" evidence="1">
    <location>
        <begin position="279"/>
        <end position="307"/>
    </location>
</feature>
<evidence type="ECO:0000313" key="2">
    <source>
        <dbReference type="EMBL" id="ETM00252.1"/>
    </source>
</evidence>
<dbReference type="VEuPathDB" id="FungiDB:PPTG_07811"/>
<dbReference type="AlphaFoldDB" id="W2LS87"/>
<dbReference type="OrthoDB" id="165648at2759"/>
<feature type="compositionally biased region" description="Acidic residues" evidence="1">
    <location>
        <begin position="279"/>
        <end position="294"/>
    </location>
</feature>
<feature type="compositionally biased region" description="Basic residues" evidence="1">
    <location>
        <begin position="579"/>
        <end position="592"/>
    </location>
</feature>